<feature type="region of interest" description="Disordered" evidence="1">
    <location>
        <begin position="1"/>
        <end position="40"/>
    </location>
</feature>
<evidence type="ECO:0000256" key="2">
    <source>
        <dbReference type="SAM" id="Phobius"/>
    </source>
</evidence>
<name>A0A8J3JGU4_9ACTN</name>
<feature type="domain" description="DUF4190" evidence="3">
    <location>
        <begin position="44"/>
        <end position="103"/>
    </location>
</feature>
<comment type="caution">
    <text evidence="4">The sequence shown here is derived from an EMBL/GenBank/DDBJ whole genome shotgun (WGS) entry which is preliminary data.</text>
</comment>
<proteinExistence type="predicted"/>
<gene>
    <name evidence="4" type="ORF">Aru02nite_70260</name>
</gene>
<accession>A0A8J3JGU4</accession>
<evidence type="ECO:0000313" key="4">
    <source>
        <dbReference type="EMBL" id="GID16137.1"/>
    </source>
</evidence>
<dbReference type="Pfam" id="PF13828">
    <property type="entry name" value="DUF4190"/>
    <property type="match status" value="1"/>
</dbReference>
<feature type="compositionally biased region" description="Pro residues" evidence="1">
    <location>
        <begin position="21"/>
        <end position="38"/>
    </location>
</feature>
<keyword evidence="2" id="KW-1133">Transmembrane helix</keyword>
<feature type="transmembrane region" description="Helical" evidence="2">
    <location>
        <begin position="89"/>
        <end position="114"/>
    </location>
</feature>
<keyword evidence="5" id="KW-1185">Reference proteome</keyword>
<evidence type="ECO:0000259" key="3">
    <source>
        <dbReference type="Pfam" id="PF13828"/>
    </source>
</evidence>
<protein>
    <recommendedName>
        <fullName evidence="3">DUF4190 domain-containing protein</fullName>
    </recommendedName>
</protein>
<dbReference type="InterPro" id="IPR025241">
    <property type="entry name" value="DUF4190"/>
</dbReference>
<organism evidence="4 5">
    <name type="scientific">Actinocatenispora rupis</name>
    <dbReference type="NCBI Taxonomy" id="519421"/>
    <lineage>
        <taxon>Bacteria</taxon>
        <taxon>Bacillati</taxon>
        <taxon>Actinomycetota</taxon>
        <taxon>Actinomycetes</taxon>
        <taxon>Micromonosporales</taxon>
        <taxon>Micromonosporaceae</taxon>
        <taxon>Actinocatenispora</taxon>
    </lineage>
</organism>
<reference evidence="4" key="1">
    <citation type="submission" date="2021-01" db="EMBL/GenBank/DDBJ databases">
        <title>Whole genome shotgun sequence of Actinocatenispora rupis NBRC 107355.</title>
        <authorList>
            <person name="Komaki H."/>
            <person name="Tamura T."/>
        </authorList>
    </citation>
    <scope>NUCLEOTIDE SEQUENCE</scope>
    <source>
        <strain evidence="4">NBRC 107355</strain>
    </source>
</reference>
<dbReference type="Proteomes" id="UP000612808">
    <property type="component" value="Unassembled WGS sequence"/>
</dbReference>
<evidence type="ECO:0000256" key="1">
    <source>
        <dbReference type="SAM" id="MobiDB-lite"/>
    </source>
</evidence>
<keyword evidence="2" id="KW-0812">Transmembrane</keyword>
<dbReference type="AlphaFoldDB" id="A0A8J3JGU4"/>
<keyword evidence="2" id="KW-0472">Membrane</keyword>
<dbReference type="EMBL" id="BOMB01000053">
    <property type="protein sequence ID" value="GID16137.1"/>
    <property type="molecule type" value="Genomic_DNA"/>
</dbReference>
<evidence type="ECO:0000313" key="5">
    <source>
        <dbReference type="Proteomes" id="UP000612808"/>
    </source>
</evidence>
<sequence length="116" mass="11678">MSNQNGAPPSDGPPLTGYEVPPVPPSAYPQQGYPPPPGRGTNGMAIASLVVSIHGFGIPVAGVVGAVLGHKARRQIDETGQSGRGFATAGAVIGWISTGYFALIVVAVVLSVLFGN</sequence>
<feature type="transmembrane region" description="Helical" evidence="2">
    <location>
        <begin position="44"/>
        <end position="68"/>
    </location>
</feature>
<dbReference type="RefSeq" id="WP_203664771.1">
    <property type="nucleotide sequence ID" value="NZ_BAAAZM010000027.1"/>
</dbReference>